<evidence type="ECO:0000313" key="3">
    <source>
        <dbReference type="Proteomes" id="UP000176770"/>
    </source>
</evidence>
<dbReference type="Proteomes" id="UP000176770">
    <property type="component" value="Unassembled WGS sequence"/>
</dbReference>
<dbReference type="STRING" id="1802165.A3F94_01490"/>
<sequence length="178" mass="20625">MSLVDLFLRSLEDVIEILDGILYSRPIVIIQLFSAVISALFLILWIRLLVKTETIKSKVGNVQKAFRSDNISTKDVFSNLSRVDLKLQSNYVSDWKLAIIEADSILDQLIQALGYKGDTMGDRMKNIRPGQFPYLDEAWRVHKVRNFLAHDPNYELSRQAVLRTIDIYKKIFREFGME</sequence>
<dbReference type="AlphaFoldDB" id="A0A1G2HGC5"/>
<keyword evidence="1" id="KW-0812">Transmembrane</keyword>
<feature type="transmembrane region" description="Helical" evidence="1">
    <location>
        <begin position="28"/>
        <end position="50"/>
    </location>
</feature>
<comment type="caution">
    <text evidence="2">The sequence shown here is derived from an EMBL/GenBank/DDBJ whole genome shotgun (WGS) entry which is preliminary data.</text>
</comment>
<gene>
    <name evidence="2" type="ORF">A3F94_01490</name>
</gene>
<proteinExistence type="predicted"/>
<protein>
    <recommendedName>
        <fullName evidence="4">DUF4145 domain-containing protein</fullName>
    </recommendedName>
</protein>
<accession>A0A1G2HGC5</accession>
<evidence type="ECO:0000256" key="1">
    <source>
        <dbReference type="SAM" id="Phobius"/>
    </source>
</evidence>
<name>A0A1G2HGC5_9BACT</name>
<evidence type="ECO:0008006" key="4">
    <source>
        <dbReference type="Google" id="ProtNLM"/>
    </source>
</evidence>
<dbReference type="EMBL" id="MHOK01000022">
    <property type="protein sequence ID" value="OGZ61503.1"/>
    <property type="molecule type" value="Genomic_DNA"/>
</dbReference>
<organism evidence="2 3">
    <name type="scientific">Candidatus Spechtbacteria bacterium RIFCSPLOWO2_12_FULL_38_22</name>
    <dbReference type="NCBI Taxonomy" id="1802165"/>
    <lineage>
        <taxon>Bacteria</taxon>
        <taxon>Candidatus Spechtiibacteriota</taxon>
    </lineage>
</organism>
<keyword evidence="1" id="KW-1133">Transmembrane helix</keyword>
<reference evidence="2 3" key="1">
    <citation type="journal article" date="2016" name="Nat. Commun.">
        <title>Thousands of microbial genomes shed light on interconnected biogeochemical processes in an aquifer system.</title>
        <authorList>
            <person name="Anantharaman K."/>
            <person name="Brown C.T."/>
            <person name="Hug L.A."/>
            <person name="Sharon I."/>
            <person name="Castelle C.J."/>
            <person name="Probst A.J."/>
            <person name="Thomas B.C."/>
            <person name="Singh A."/>
            <person name="Wilkins M.J."/>
            <person name="Karaoz U."/>
            <person name="Brodie E.L."/>
            <person name="Williams K.H."/>
            <person name="Hubbard S.S."/>
            <person name="Banfield J.F."/>
        </authorList>
    </citation>
    <scope>NUCLEOTIDE SEQUENCE [LARGE SCALE GENOMIC DNA]</scope>
</reference>
<keyword evidence="1" id="KW-0472">Membrane</keyword>
<evidence type="ECO:0000313" key="2">
    <source>
        <dbReference type="EMBL" id="OGZ61503.1"/>
    </source>
</evidence>